<evidence type="ECO:0000313" key="1">
    <source>
        <dbReference type="EMBL" id="MED6169280.1"/>
    </source>
</evidence>
<gene>
    <name evidence="1" type="ORF">PIB30_019922</name>
</gene>
<proteinExistence type="predicted"/>
<sequence>MSHFMPHLGLHMDRIRSAVKSANPIRRGVDRIRFDLKSRGSDSGFENDIRINAERPHSRTPALVPLPPPLTTHPHGHTHSLHTIADTLATAVFPPVPPPSSPQGFSEFTVLFSSSSFESSIRPQQIFKARRRLVLSSSLLGFESRRSPRQPTFLFL</sequence>
<organism evidence="1 2">
    <name type="scientific">Stylosanthes scabra</name>
    <dbReference type="NCBI Taxonomy" id="79078"/>
    <lineage>
        <taxon>Eukaryota</taxon>
        <taxon>Viridiplantae</taxon>
        <taxon>Streptophyta</taxon>
        <taxon>Embryophyta</taxon>
        <taxon>Tracheophyta</taxon>
        <taxon>Spermatophyta</taxon>
        <taxon>Magnoliopsida</taxon>
        <taxon>eudicotyledons</taxon>
        <taxon>Gunneridae</taxon>
        <taxon>Pentapetalae</taxon>
        <taxon>rosids</taxon>
        <taxon>fabids</taxon>
        <taxon>Fabales</taxon>
        <taxon>Fabaceae</taxon>
        <taxon>Papilionoideae</taxon>
        <taxon>50 kb inversion clade</taxon>
        <taxon>dalbergioids sensu lato</taxon>
        <taxon>Dalbergieae</taxon>
        <taxon>Pterocarpus clade</taxon>
        <taxon>Stylosanthes</taxon>
    </lineage>
</organism>
<protein>
    <submittedName>
        <fullName evidence="1">Uncharacterized protein</fullName>
    </submittedName>
</protein>
<evidence type="ECO:0000313" key="2">
    <source>
        <dbReference type="Proteomes" id="UP001341840"/>
    </source>
</evidence>
<dbReference type="Proteomes" id="UP001341840">
    <property type="component" value="Unassembled WGS sequence"/>
</dbReference>
<accession>A0ABU6V9Y7</accession>
<dbReference type="EMBL" id="JASCZI010151097">
    <property type="protein sequence ID" value="MED6169280.1"/>
    <property type="molecule type" value="Genomic_DNA"/>
</dbReference>
<keyword evidence="2" id="KW-1185">Reference proteome</keyword>
<comment type="caution">
    <text evidence="1">The sequence shown here is derived from an EMBL/GenBank/DDBJ whole genome shotgun (WGS) entry which is preliminary data.</text>
</comment>
<name>A0ABU6V9Y7_9FABA</name>
<reference evidence="1 2" key="1">
    <citation type="journal article" date="2023" name="Plants (Basel)">
        <title>Bridging the Gap: Combining Genomics and Transcriptomics Approaches to Understand Stylosanthes scabra, an Orphan Legume from the Brazilian Caatinga.</title>
        <authorList>
            <person name="Ferreira-Neto J.R.C."/>
            <person name="da Silva M.D."/>
            <person name="Binneck E."/>
            <person name="de Melo N.F."/>
            <person name="da Silva R.H."/>
            <person name="de Melo A.L.T.M."/>
            <person name="Pandolfi V."/>
            <person name="Bustamante F.O."/>
            <person name="Brasileiro-Vidal A.C."/>
            <person name="Benko-Iseppon A.M."/>
        </authorList>
    </citation>
    <scope>NUCLEOTIDE SEQUENCE [LARGE SCALE GENOMIC DNA]</scope>
    <source>
        <tissue evidence="1">Leaves</tissue>
    </source>
</reference>